<dbReference type="AlphaFoldDB" id="A0A9W6JI86"/>
<evidence type="ECO:0000313" key="3">
    <source>
        <dbReference type="Proteomes" id="UP001143364"/>
    </source>
</evidence>
<keyword evidence="1" id="KW-1133">Transmembrane helix</keyword>
<dbReference type="InterPro" id="IPR046513">
    <property type="entry name" value="DUF6691"/>
</dbReference>
<keyword evidence="1" id="KW-0472">Membrane</keyword>
<dbReference type="EMBL" id="BSFK01000009">
    <property type="protein sequence ID" value="GLK76544.1"/>
    <property type="molecule type" value="Genomic_DNA"/>
</dbReference>
<accession>A0A9W6JI86</accession>
<feature type="transmembrane region" description="Helical" evidence="1">
    <location>
        <begin position="87"/>
        <end position="108"/>
    </location>
</feature>
<dbReference type="Proteomes" id="UP001143364">
    <property type="component" value="Unassembled WGS sequence"/>
</dbReference>
<reference evidence="2" key="1">
    <citation type="journal article" date="2014" name="Int. J. Syst. Evol. Microbiol.">
        <title>Complete genome sequence of Corynebacterium casei LMG S-19264T (=DSM 44701T), isolated from a smear-ripened cheese.</title>
        <authorList>
            <consortium name="US DOE Joint Genome Institute (JGI-PGF)"/>
            <person name="Walter F."/>
            <person name="Albersmeier A."/>
            <person name="Kalinowski J."/>
            <person name="Ruckert C."/>
        </authorList>
    </citation>
    <scope>NUCLEOTIDE SEQUENCE</scope>
    <source>
        <strain evidence="2">VKM B-2555</strain>
    </source>
</reference>
<organism evidence="2 3">
    <name type="scientific">Methylopila jiangsuensis</name>
    <dbReference type="NCBI Taxonomy" id="586230"/>
    <lineage>
        <taxon>Bacteria</taxon>
        <taxon>Pseudomonadati</taxon>
        <taxon>Pseudomonadota</taxon>
        <taxon>Alphaproteobacteria</taxon>
        <taxon>Hyphomicrobiales</taxon>
        <taxon>Methylopilaceae</taxon>
        <taxon>Methylopila</taxon>
    </lineage>
</organism>
<sequence>MTGARMIAAGLSGVTFGLGLALSGMLDPQRVRGFLDIFGDWDPSLAFVLGGAVAVASVGVQIARRMNRPAFDDDFHLPATRPIDGKLIAGAAMFGVGWGMAGLCPGPAVASISLGVPKTLVFLAAMLAGMAMHDRNSFRPFSRGRMAHH</sequence>
<reference evidence="2" key="2">
    <citation type="submission" date="2023-01" db="EMBL/GenBank/DDBJ databases">
        <authorList>
            <person name="Sun Q."/>
            <person name="Evtushenko L."/>
        </authorList>
    </citation>
    <scope>NUCLEOTIDE SEQUENCE</scope>
    <source>
        <strain evidence="2">VKM B-2555</strain>
    </source>
</reference>
<evidence type="ECO:0000313" key="2">
    <source>
        <dbReference type="EMBL" id="GLK76544.1"/>
    </source>
</evidence>
<dbReference type="Pfam" id="PF20398">
    <property type="entry name" value="DUF6691"/>
    <property type="match status" value="1"/>
</dbReference>
<keyword evidence="3" id="KW-1185">Reference proteome</keyword>
<protein>
    <submittedName>
        <fullName evidence="2">Membrane protein</fullName>
    </submittedName>
</protein>
<comment type="caution">
    <text evidence="2">The sequence shown here is derived from an EMBL/GenBank/DDBJ whole genome shotgun (WGS) entry which is preliminary data.</text>
</comment>
<evidence type="ECO:0000256" key="1">
    <source>
        <dbReference type="SAM" id="Phobius"/>
    </source>
</evidence>
<feature type="transmembrane region" description="Helical" evidence="1">
    <location>
        <begin position="114"/>
        <end position="133"/>
    </location>
</feature>
<name>A0A9W6JI86_9HYPH</name>
<feature type="transmembrane region" description="Helical" evidence="1">
    <location>
        <begin position="47"/>
        <end position="66"/>
    </location>
</feature>
<proteinExistence type="predicted"/>
<gene>
    <name evidence="2" type="ORF">GCM10008171_17980</name>
</gene>
<keyword evidence="1" id="KW-0812">Transmembrane</keyword>